<feature type="domain" description="Receptor ligand binding region" evidence="6">
    <location>
        <begin position="45"/>
        <end position="154"/>
    </location>
</feature>
<sequence length="167" mass="18003">MATAKLLLILNLILNIHIQLIQSTIHYNVGVLMASRLDSPFDLERCAPAVDLALEDVNKNLLATHNVKLLKVQASYPSCSGAIAPGLAADMFFKDNVIAFVGPACAFALDPVARLAAYWNRPIITGMGDQPPSEGQLSVTSGILGRLQKWKMTVTQVFSKTKASTPL</sequence>
<dbReference type="SUPFAM" id="SSF53822">
    <property type="entry name" value="Periplasmic binding protein-like I"/>
    <property type="match status" value="1"/>
</dbReference>
<feature type="chain" id="PRO_5034133208" evidence="5">
    <location>
        <begin position="24"/>
        <end position="167"/>
    </location>
</feature>
<evidence type="ECO:0000256" key="3">
    <source>
        <dbReference type="ARBA" id="ARBA00022989"/>
    </source>
</evidence>
<dbReference type="GO" id="GO:0007165">
    <property type="term" value="P:signal transduction"/>
    <property type="evidence" value="ECO:0007669"/>
    <property type="project" value="TreeGrafter"/>
</dbReference>
<keyword evidence="2" id="KW-0812">Transmembrane</keyword>
<evidence type="ECO:0000259" key="6">
    <source>
        <dbReference type="Pfam" id="PF01094"/>
    </source>
</evidence>
<reference evidence="7" key="1">
    <citation type="submission" date="2021-05" db="EMBL/GenBank/DDBJ databases">
        <authorList>
            <person name="Alioto T."/>
            <person name="Alioto T."/>
            <person name="Gomez Garrido J."/>
        </authorList>
    </citation>
    <scope>NUCLEOTIDE SEQUENCE</scope>
</reference>
<organism evidence="7">
    <name type="scientific">Cacopsylla melanoneura</name>
    <dbReference type="NCBI Taxonomy" id="428564"/>
    <lineage>
        <taxon>Eukaryota</taxon>
        <taxon>Metazoa</taxon>
        <taxon>Ecdysozoa</taxon>
        <taxon>Arthropoda</taxon>
        <taxon>Hexapoda</taxon>
        <taxon>Insecta</taxon>
        <taxon>Pterygota</taxon>
        <taxon>Neoptera</taxon>
        <taxon>Paraneoptera</taxon>
        <taxon>Hemiptera</taxon>
        <taxon>Sternorrhyncha</taxon>
        <taxon>Psylloidea</taxon>
        <taxon>Psyllidae</taxon>
        <taxon>Psyllinae</taxon>
        <taxon>Cacopsylla</taxon>
    </lineage>
</organism>
<name>A0A8D8T4T9_9HEMI</name>
<dbReference type="EMBL" id="HBUF01257019">
    <property type="protein sequence ID" value="CAG6681805.1"/>
    <property type="molecule type" value="Transcribed_RNA"/>
</dbReference>
<protein>
    <submittedName>
        <fullName evidence="7">Atrial natriuretic peptide receptor 1</fullName>
    </submittedName>
</protein>
<dbReference type="Gene3D" id="3.40.50.2300">
    <property type="match status" value="1"/>
</dbReference>
<dbReference type="InterPro" id="IPR028082">
    <property type="entry name" value="Peripla_BP_I"/>
</dbReference>
<keyword evidence="5" id="KW-0732">Signal</keyword>
<evidence type="ECO:0000313" key="7">
    <source>
        <dbReference type="EMBL" id="CAG6681805.1"/>
    </source>
</evidence>
<dbReference type="GO" id="GO:0038023">
    <property type="term" value="F:signaling receptor activity"/>
    <property type="evidence" value="ECO:0007669"/>
    <property type="project" value="TreeGrafter"/>
</dbReference>
<evidence type="ECO:0000256" key="4">
    <source>
        <dbReference type="ARBA" id="ARBA00023136"/>
    </source>
</evidence>
<dbReference type="GO" id="GO:0017046">
    <property type="term" value="F:peptide hormone binding"/>
    <property type="evidence" value="ECO:0007669"/>
    <property type="project" value="TreeGrafter"/>
</dbReference>
<evidence type="ECO:0000256" key="5">
    <source>
        <dbReference type="SAM" id="SignalP"/>
    </source>
</evidence>
<dbReference type="AlphaFoldDB" id="A0A8D8T4T9"/>
<dbReference type="InterPro" id="IPR001828">
    <property type="entry name" value="ANF_lig-bd_rcpt"/>
</dbReference>
<dbReference type="InterPro" id="IPR052612">
    <property type="entry name" value="ANP_Clearance_Receptor"/>
</dbReference>
<dbReference type="PANTHER" id="PTHR44755:SF12">
    <property type="entry name" value="RECEPTOR LIGAND BINDING REGION DOMAIN-CONTAINING PROTEIN"/>
    <property type="match status" value="1"/>
</dbReference>
<dbReference type="PANTHER" id="PTHR44755">
    <property type="entry name" value="NATRIURETIC PEPTIDE RECEPTOR 3-RELATED"/>
    <property type="match status" value="1"/>
</dbReference>
<proteinExistence type="predicted"/>
<keyword evidence="3" id="KW-1133">Transmembrane helix</keyword>
<keyword evidence="4" id="KW-0472">Membrane</keyword>
<comment type="subcellular location">
    <subcellularLocation>
        <location evidence="1">Membrane</location>
    </subcellularLocation>
</comment>
<accession>A0A8D8T4T9</accession>
<dbReference type="Pfam" id="PF01094">
    <property type="entry name" value="ANF_receptor"/>
    <property type="match status" value="1"/>
</dbReference>
<evidence type="ECO:0000256" key="1">
    <source>
        <dbReference type="ARBA" id="ARBA00004370"/>
    </source>
</evidence>
<dbReference type="GO" id="GO:0016020">
    <property type="term" value="C:membrane"/>
    <property type="evidence" value="ECO:0007669"/>
    <property type="project" value="UniProtKB-SubCell"/>
</dbReference>
<keyword evidence="7" id="KW-0675">Receptor</keyword>
<evidence type="ECO:0000256" key="2">
    <source>
        <dbReference type="ARBA" id="ARBA00022692"/>
    </source>
</evidence>
<feature type="signal peptide" evidence="5">
    <location>
        <begin position="1"/>
        <end position="23"/>
    </location>
</feature>